<keyword evidence="2" id="KW-1185">Reference proteome</keyword>
<name>A0A6P2C3A1_9ACTN</name>
<proteinExistence type="predicted"/>
<evidence type="ECO:0000313" key="1">
    <source>
        <dbReference type="EMBL" id="TVZ05437.1"/>
    </source>
</evidence>
<reference evidence="1 2" key="1">
    <citation type="submission" date="2018-11" db="EMBL/GenBank/DDBJ databases">
        <title>Trebonia kvetii gen.nov., sp.nov., a novel acidophilic actinobacterium, and proposal of the new actinobacterial family Treboniaceae fam. nov.</title>
        <authorList>
            <person name="Rapoport D."/>
            <person name="Sagova-Mareckova M."/>
            <person name="Sedlacek I."/>
            <person name="Provaznik J."/>
            <person name="Kralova S."/>
            <person name="Pavlinic D."/>
            <person name="Benes V."/>
            <person name="Kopecky J."/>
        </authorList>
    </citation>
    <scope>NUCLEOTIDE SEQUENCE [LARGE SCALE GENOMIC DNA]</scope>
    <source>
        <strain evidence="1 2">15Tr583</strain>
    </source>
</reference>
<comment type="caution">
    <text evidence="1">The sequence shown here is derived from an EMBL/GenBank/DDBJ whole genome shotgun (WGS) entry which is preliminary data.</text>
</comment>
<dbReference type="AlphaFoldDB" id="A0A6P2C3A1"/>
<evidence type="ECO:0000313" key="2">
    <source>
        <dbReference type="Proteomes" id="UP000460272"/>
    </source>
</evidence>
<protein>
    <submittedName>
        <fullName evidence="1">Uncharacterized protein</fullName>
    </submittedName>
</protein>
<dbReference type="Proteomes" id="UP000460272">
    <property type="component" value="Unassembled WGS sequence"/>
</dbReference>
<dbReference type="RefSeq" id="WP_145853139.1">
    <property type="nucleotide sequence ID" value="NZ_RPFW01000002.1"/>
</dbReference>
<accession>A0A6P2C3A1</accession>
<sequence length="1022" mass="108265">MTGPGRYHFVAWSRRGIGAKLDNPDYGGPLPVRGTLTTGLTVTADGPSPDSQPVPPVTVLTHGPGDVIGFHGGHVIRTDPKDGTPNYEPNYLACIEFDMPDLPWLHTPAAPAGDRLRPWLALVVLKSGEYTQVRPPTQPLPSIDVTELGALQPLDDAWNWAHTQVSGDGGLAATLGSTPGAVISRLMCPRRLDPETGYTAFLVPAFEAGRLAGLNLDLSGLTSTPAAWTGASQTPLRLPFFYSFTFHTSDQGDFESLVRRLVPRKLGADIGQRPMSVDEPMADFPSGGTPLGLDGALMSLLTTETQWNDPAKTAFQDALATFINVPAPIADDPAHPSADDPVVTPPVYGRWHAGVPTVTPGATGWLDGLNLDPRPRTEAGTGTQVIQAHLTALMASAWQQVAGIELANSLLRRAQLARGTLTMLHARRFAAASNATLLSLTAPVHARVLASPQTVRAVIAGSRVPGQMFAASFRRITSPAGAIRRRQSAAGAVIGSLGALVDRVNSTEIAIVPPPAPPGGLVTIEDISDRTRPPWSKYLPIRLVAHTPEGSFRAIIEADEPSGGIRIVGLTPRALAAVAPRPDFTITEPPATGAGTGGFGAGGTGAGGAGTGDSVEAARFRQAMIQLGGALQAPAPDPPLAAALDTQALRDTLVARLDPALTVPARALSLIDIGARLGWRPPDPIQPIMAAPSFPQPMYAPLRDLSPDYVLPGVEQIPPDTVGLLQSNHAFIESYMVGLNHEMARQLLWAGYPTDLRGSYFRQFWDVSGYVPEPGDPSDPAQLAELLKDIPPINTWPLAVPLGGHENRAGIVPDNVVLLVRGELLRRYPNTVIYAAKAKLDGNKRVIDPTDERYPLFAGTLPTDITFIGFNLSKEDAKGGTKDSPEGFFFVFQQHPTEPRFGLEPSATGTVQHWADLAWTNFGVPQQRAAGVPGVTVETVSYSNGWAPWRLASTTFASVLAGTALSPFLSASAHPQGVAIANDAADPNDTANAWGADAAQTAYITLRMPYRIAIHADLMVPT</sequence>
<gene>
    <name evidence="1" type="ORF">EAS64_12880</name>
</gene>
<dbReference type="OrthoDB" id="9816502at2"/>
<organism evidence="1 2">
    <name type="scientific">Trebonia kvetii</name>
    <dbReference type="NCBI Taxonomy" id="2480626"/>
    <lineage>
        <taxon>Bacteria</taxon>
        <taxon>Bacillati</taxon>
        <taxon>Actinomycetota</taxon>
        <taxon>Actinomycetes</taxon>
        <taxon>Streptosporangiales</taxon>
        <taxon>Treboniaceae</taxon>
        <taxon>Trebonia</taxon>
    </lineage>
</organism>
<dbReference type="EMBL" id="RPFW01000002">
    <property type="protein sequence ID" value="TVZ05437.1"/>
    <property type="molecule type" value="Genomic_DNA"/>
</dbReference>